<dbReference type="Proteomes" id="UP000321034">
    <property type="component" value="Unassembled WGS sequence"/>
</dbReference>
<comment type="caution">
    <text evidence="8">The sequence shown here is derived from an EMBL/GenBank/DDBJ whole genome shotgun (WGS) entry which is preliminary data.</text>
</comment>
<sequence>MSESQKTGGAEVAKEPDRSPVPRVIRVVSRIPATASLVVLVLAAGIASQGLWTAASAQAWWPAVAYGLPSLQEGRWWTPVTGTFFVVDPWAYVPTMIAFFWVGLLEWQRGTRVTLLYFVGGQLFAVLATTAFLALAGMLAWPWAVTLAGTLDAGPSGGTMACFAACVGLFASPWRQRAWIVVFGYVVIGVLFFGTLADLEHAFAVVLVLAIDRSFRIRLASTRERRFLAFAISLALGVVQLITLVIPTNGPFGPTAALDGSWIEVAVDVVVILLVSNGLRRGRRWAWTLSVIWASVNVLVAGLYVVLAVAFPADAPLEWGDTDVSIATSVLWLLFFAYLLATRSAFGTRRRRQLGVERGTRSPDPATADDARELIETHGGGTLSWMSTWEGMDYFRTSDRLVPYQKHAGVVVALADPLGPPEAARTSVAEFIHAAERSALIPCFFSASQVVRDVLPTGWRSLVIADDTIVDLPGLAFTGKPWAHVRTALNKADREGITFRMTTLAAETWGIRQQLRAISESWVGDKGLPEMRFTLGTLQEAEASEVRLALAISAQGDVDGFLSWLPVYGPAGEHRGWTLDLMRRRDGGFAGVMEFLIGSSARVFAEEGAQILSLSGAPLAHEVGEDEGRIAQMLEQLSSILEPVYGFRSLHRFKQKFNPRYEPIYLLYRDEGDLARIGPALVRAFLPDATLRQYAGAGIDMLRGS</sequence>
<feature type="transmembrane region" description="Helical" evidence="6">
    <location>
        <begin position="115"/>
        <end position="141"/>
    </location>
</feature>
<dbReference type="PANTHER" id="PTHR34697">
    <property type="entry name" value="PHOSPHATIDYLGLYCEROL LYSYLTRANSFERASE"/>
    <property type="match status" value="1"/>
</dbReference>
<feature type="domain" description="Phosphatidylglycerol lysyltransferase C-terminal" evidence="7">
    <location>
        <begin position="372"/>
        <end position="668"/>
    </location>
</feature>
<dbReference type="InterPro" id="IPR035952">
    <property type="entry name" value="Rhomboid-like_sf"/>
</dbReference>
<feature type="transmembrane region" description="Helical" evidence="6">
    <location>
        <begin position="81"/>
        <end position="103"/>
    </location>
</feature>
<dbReference type="GO" id="GO:0005886">
    <property type="term" value="C:plasma membrane"/>
    <property type="evidence" value="ECO:0007669"/>
    <property type="project" value="UniProtKB-SubCell"/>
</dbReference>
<gene>
    <name evidence="8" type="ORF">FVP77_06370</name>
</gene>
<dbReference type="SUPFAM" id="SSF144091">
    <property type="entry name" value="Rhomboid-like"/>
    <property type="match status" value="1"/>
</dbReference>
<dbReference type="Pfam" id="PF09924">
    <property type="entry name" value="LPG_synthase_C"/>
    <property type="match status" value="1"/>
</dbReference>
<dbReference type="PANTHER" id="PTHR34697:SF2">
    <property type="entry name" value="PHOSPHATIDYLGLYCEROL LYSYLTRANSFERASE"/>
    <property type="match status" value="1"/>
</dbReference>
<evidence type="ECO:0000256" key="6">
    <source>
        <dbReference type="SAM" id="Phobius"/>
    </source>
</evidence>
<evidence type="ECO:0000256" key="4">
    <source>
        <dbReference type="ARBA" id="ARBA00022989"/>
    </source>
</evidence>
<comment type="subcellular location">
    <subcellularLocation>
        <location evidence="1">Cell membrane</location>
        <topology evidence="1">Multi-pass membrane protein</topology>
    </subcellularLocation>
</comment>
<dbReference type="RefSeq" id="WP_147893736.1">
    <property type="nucleotide sequence ID" value="NZ_BAAANR010000001.1"/>
</dbReference>
<feature type="transmembrane region" description="Helical" evidence="6">
    <location>
        <begin position="178"/>
        <end position="196"/>
    </location>
</feature>
<feature type="transmembrane region" description="Helical" evidence="6">
    <location>
        <begin position="227"/>
        <end position="248"/>
    </location>
</feature>
<organism evidence="8 9">
    <name type="scientific">Microbacterium hatanonis</name>
    <dbReference type="NCBI Taxonomy" id="404366"/>
    <lineage>
        <taxon>Bacteria</taxon>
        <taxon>Bacillati</taxon>
        <taxon>Actinomycetota</taxon>
        <taxon>Actinomycetes</taxon>
        <taxon>Micrococcales</taxon>
        <taxon>Microbacteriaceae</taxon>
        <taxon>Microbacterium</taxon>
    </lineage>
</organism>
<evidence type="ECO:0000256" key="5">
    <source>
        <dbReference type="ARBA" id="ARBA00023136"/>
    </source>
</evidence>
<dbReference type="InterPro" id="IPR051211">
    <property type="entry name" value="PG_lysyltransferase"/>
</dbReference>
<evidence type="ECO:0000256" key="2">
    <source>
        <dbReference type="ARBA" id="ARBA00022475"/>
    </source>
</evidence>
<feature type="transmembrane region" description="Helical" evidence="6">
    <location>
        <begin position="291"/>
        <end position="312"/>
    </location>
</feature>
<reference evidence="8 9" key="1">
    <citation type="submission" date="2019-08" db="EMBL/GenBank/DDBJ databases">
        <authorList>
            <person name="Dong K."/>
        </authorList>
    </citation>
    <scope>NUCLEOTIDE SEQUENCE [LARGE SCALE GENOMIC DNA]</scope>
    <source>
        <strain evidence="8 9">JCM14558</strain>
    </source>
</reference>
<feature type="transmembrane region" description="Helical" evidence="6">
    <location>
        <begin position="202"/>
        <end position="220"/>
    </location>
</feature>
<evidence type="ECO:0000256" key="3">
    <source>
        <dbReference type="ARBA" id="ARBA00022692"/>
    </source>
</evidence>
<evidence type="ECO:0000259" key="7">
    <source>
        <dbReference type="Pfam" id="PF09924"/>
    </source>
</evidence>
<keyword evidence="3 6" id="KW-0812">Transmembrane</keyword>
<feature type="transmembrane region" description="Helical" evidence="6">
    <location>
        <begin position="324"/>
        <end position="341"/>
    </location>
</feature>
<keyword evidence="5 6" id="KW-0472">Membrane</keyword>
<evidence type="ECO:0000313" key="9">
    <source>
        <dbReference type="Proteomes" id="UP000321034"/>
    </source>
</evidence>
<dbReference type="InterPro" id="IPR024320">
    <property type="entry name" value="LPG_synthase_C"/>
</dbReference>
<keyword evidence="9" id="KW-1185">Reference proteome</keyword>
<keyword evidence="4 6" id="KW-1133">Transmembrane helix</keyword>
<dbReference type="OrthoDB" id="594838at2"/>
<keyword evidence="2" id="KW-1003">Cell membrane</keyword>
<dbReference type="AlphaFoldDB" id="A0A5C8I4F2"/>
<dbReference type="GO" id="GO:0055091">
    <property type="term" value="P:phospholipid homeostasis"/>
    <property type="evidence" value="ECO:0007669"/>
    <property type="project" value="TreeGrafter"/>
</dbReference>
<protein>
    <submittedName>
        <fullName evidence="8">DUF2156 domain-containing protein</fullName>
    </submittedName>
</protein>
<dbReference type="EMBL" id="VRSV01000001">
    <property type="protein sequence ID" value="TXK13051.1"/>
    <property type="molecule type" value="Genomic_DNA"/>
</dbReference>
<evidence type="ECO:0000313" key="8">
    <source>
        <dbReference type="EMBL" id="TXK13051.1"/>
    </source>
</evidence>
<feature type="transmembrane region" description="Helical" evidence="6">
    <location>
        <begin position="260"/>
        <end position="279"/>
    </location>
</feature>
<feature type="transmembrane region" description="Helical" evidence="6">
    <location>
        <begin position="35"/>
        <end position="61"/>
    </location>
</feature>
<proteinExistence type="predicted"/>
<name>A0A5C8I4F2_9MICO</name>
<evidence type="ECO:0000256" key="1">
    <source>
        <dbReference type="ARBA" id="ARBA00004651"/>
    </source>
</evidence>
<accession>A0A5C8I4F2</accession>
<dbReference type="GO" id="GO:0016755">
    <property type="term" value="F:aminoacyltransferase activity"/>
    <property type="evidence" value="ECO:0007669"/>
    <property type="project" value="TreeGrafter"/>
</dbReference>
<feature type="transmembrane region" description="Helical" evidence="6">
    <location>
        <begin position="153"/>
        <end position="171"/>
    </location>
</feature>